<accession>A0A7X0PDQ2</accession>
<dbReference type="Gene3D" id="3.40.50.880">
    <property type="match status" value="1"/>
</dbReference>
<protein>
    <submittedName>
        <fullName evidence="1">Transcriptional regulator GlxA family with amidase domain</fullName>
    </submittedName>
</protein>
<gene>
    <name evidence="1" type="ORF">HNP48_002687</name>
</gene>
<evidence type="ECO:0000313" key="1">
    <source>
        <dbReference type="EMBL" id="MBB6560015.1"/>
    </source>
</evidence>
<dbReference type="RefSeq" id="WP_221480191.1">
    <property type="nucleotide sequence ID" value="NZ_JACHLK010000004.1"/>
</dbReference>
<name>A0A7X0PDQ2_9BURK</name>
<comment type="caution">
    <text evidence="1">The sequence shown here is derived from an EMBL/GenBank/DDBJ whole genome shotgun (WGS) entry which is preliminary data.</text>
</comment>
<keyword evidence="2" id="KW-1185">Reference proteome</keyword>
<proteinExistence type="predicted"/>
<dbReference type="EMBL" id="JACHLK010000004">
    <property type="protein sequence ID" value="MBB6560015.1"/>
    <property type="molecule type" value="Genomic_DNA"/>
</dbReference>
<dbReference type="SUPFAM" id="SSF52317">
    <property type="entry name" value="Class I glutamine amidotransferase-like"/>
    <property type="match status" value="1"/>
</dbReference>
<dbReference type="Proteomes" id="UP000575083">
    <property type="component" value="Unassembled WGS sequence"/>
</dbReference>
<sequence length="93" mass="10146">MMRKITVAVLLFPRFQLLDLSGPSDAFAEVQVLSQGECVYEILTIGTTQPHFDTVLVLGGLGVFDRLEDSTVSSNLSLCPKKLDQYGATPTKL</sequence>
<reference evidence="1 2" key="1">
    <citation type="submission" date="2020-08" db="EMBL/GenBank/DDBJ databases">
        <title>Functional genomics of gut bacteria from endangered species of beetles.</title>
        <authorList>
            <person name="Carlos-Shanley C."/>
        </authorList>
    </citation>
    <scope>NUCLEOTIDE SEQUENCE [LARGE SCALE GENOMIC DNA]</scope>
    <source>
        <strain evidence="1 2">S00198</strain>
    </source>
</reference>
<evidence type="ECO:0000313" key="2">
    <source>
        <dbReference type="Proteomes" id="UP000575083"/>
    </source>
</evidence>
<dbReference type="AlphaFoldDB" id="A0A7X0PDQ2"/>
<organism evidence="1 2">
    <name type="scientific">Acidovorax soli</name>
    <dbReference type="NCBI Taxonomy" id="592050"/>
    <lineage>
        <taxon>Bacteria</taxon>
        <taxon>Pseudomonadati</taxon>
        <taxon>Pseudomonadota</taxon>
        <taxon>Betaproteobacteria</taxon>
        <taxon>Burkholderiales</taxon>
        <taxon>Comamonadaceae</taxon>
        <taxon>Acidovorax</taxon>
    </lineage>
</organism>
<dbReference type="InterPro" id="IPR029062">
    <property type="entry name" value="Class_I_gatase-like"/>
</dbReference>